<dbReference type="EMBL" id="SBLB01000003">
    <property type="protein sequence ID" value="RYC69758.1"/>
    <property type="molecule type" value="Genomic_DNA"/>
</dbReference>
<organism evidence="1 2">
    <name type="scientific">Spirosoma sordidisoli</name>
    <dbReference type="NCBI Taxonomy" id="2502893"/>
    <lineage>
        <taxon>Bacteria</taxon>
        <taxon>Pseudomonadati</taxon>
        <taxon>Bacteroidota</taxon>
        <taxon>Cytophagia</taxon>
        <taxon>Cytophagales</taxon>
        <taxon>Cytophagaceae</taxon>
        <taxon>Spirosoma</taxon>
    </lineage>
</organism>
<dbReference type="AlphaFoldDB" id="A0A4V1RWC2"/>
<dbReference type="Proteomes" id="UP000290407">
    <property type="component" value="Unassembled WGS sequence"/>
</dbReference>
<sequence length="187" mass="21657">MKSKSEDVRFEEAFDAIMRWYRDEDRYPLTPSLAERLNRWKSAREFILTMKPLTDSSVVGFLMQTHQVSEPQAWRDVRDTKRFFASMEKTNKDFDRIMLISNIKDLRTKAEFSGDYKVVAQCNATLAKMGVGEEEAPDANVGKKIELHISFNPKLIGAKEIPNLLEQVEKYIGEAARRELMMEGDEL</sequence>
<name>A0A4V1RWC2_9BACT</name>
<evidence type="ECO:0000313" key="2">
    <source>
        <dbReference type="Proteomes" id="UP000290407"/>
    </source>
</evidence>
<reference evidence="1 2" key="1">
    <citation type="submission" date="2019-01" db="EMBL/GenBank/DDBJ databases">
        <title>Spirosoma flava sp. nov., a propanil-degrading bacterium isolated from herbicide-contaminated soil.</title>
        <authorList>
            <person name="Zhang L."/>
            <person name="Jiang J.-D."/>
        </authorList>
    </citation>
    <scope>NUCLEOTIDE SEQUENCE [LARGE SCALE GENOMIC DNA]</scope>
    <source>
        <strain evidence="1 2">TY50</strain>
    </source>
</reference>
<protein>
    <submittedName>
        <fullName evidence="1">Uncharacterized protein</fullName>
    </submittedName>
</protein>
<proteinExistence type="predicted"/>
<evidence type="ECO:0000313" key="1">
    <source>
        <dbReference type="EMBL" id="RYC69758.1"/>
    </source>
</evidence>
<keyword evidence="2" id="KW-1185">Reference proteome</keyword>
<dbReference type="RefSeq" id="WP_129602079.1">
    <property type="nucleotide sequence ID" value="NZ_SBLB01000003.1"/>
</dbReference>
<gene>
    <name evidence="1" type="ORF">EQG79_14275</name>
</gene>
<comment type="caution">
    <text evidence="1">The sequence shown here is derived from an EMBL/GenBank/DDBJ whole genome shotgun (WGS) entry which is preliminary data.</text>
</comment>
<accession>A0A4V1RWC2</accession>